<protein>
    <submittedName>
        <fullName evidence="1">Uncharacterized protein</fullName>
    </submittedName>
</protein>
<sequence length="113" mass="12571">MDKTGLDRPGSSLRTQSRFSVSLNTSLSGSNPIRTTLVIVITRYCKSPRGQVELPSRSPDLTPLYSFSRGTTSHWSKRRRSGPDTLVLISLEAQQAIGQSEEDLDLTPLYLYL</sequence>
<accession>A0A4Y2RX69</accession>
<dbReference type="EMBL" id="BGPR01018923">
    <property type="protein sequence ID" value="GBN80494.1"/>
    <property type="molecule type" value="Genomic_DNA"/>
</dbReference>
<dbReference type="AlphaFoldDB" id="A0A4Y2RX69"/>
<comment type="caution">
    <text evidence="1">The sequence shown here is derived from an EMBL/GenBank/DDBJ whole genome shotgun (WGS) entry which is preliminary data.</text>
</comment>
<proteinExistence type="predicted"/>
<evidence type="ECO:0000313" key="2">
    <source>
        <dbReference type="Proteomes" id="UP000499080"/>
    </source>
</evidence>
<keyword evidence="2" id="KW-1185">Reference proteome</keyword>
<gene>
    <name evidence="1" type="ORF">AVEN_35396_1</name>
</gene>
<reference evidence="1 2" key="1">
    <citation type="journal article" date="2019" name="Sci. Rep.">
        <title>Orb-weaving spider Araneus ventricosus genome elucidates the spidroin gene catalogue.</title>
        <authorList>
            <person name="Kono N."/>
            <person name="Nakamura H."/>
            <person name="Ohtoshi R."/>
            <person name="Moran D.A.P."/>
            <person name="Shinohara A."/>
            <person name="Yoshida Y."/>
            <person name="Fujiwara M."/>
            <person name="Mori M."/>
            <person name="Tomita M."/>
            <person name="Arakawa K."/>
        </authorList>
    </citation>
    <scope>NUCLEOTIDE SEQUENCE [LARGE SCALE GENOMIC DNA]</scope>
</reference>
<name>A0A4Y2RX69_ARAVE</name>
<organism evidence="1 2">
    <name type="scientific">Araneus ventricosus</name>
    <name type="common">Orbweaver spider</name>
    <name type="synonym">Epeira ventricosa</name>
    <dbReference type="NCBI Taxonomy" id="182803"/>
    <lineage>
        <taxon>Eukaryota</taxon>
        <taxon>Metazoa</taxon>
        <taxon>Ecdysozoa</taxon>
        <taxon>Arthropoda</taxon>
        <taxon>Chelicerata</taxon>
        <taxon>Arachnida</taxon>
        <taxon>Araneae</taxon>
        <taxon>Araneomorphae</taxon>
        <taxon>Entelegynae</taxon>
        <taxon>Araneoidea</taxon>
        <taxon>Araneidae</taxon>
        <taxon>Araneus</taxon>
    </lineage>
</organism>
<evidence type="ECO:0000313" key="1">
    <source>
        <dbReference type="EMBL" id="GBN80494.1"/>
    </source>
</evidence>
<dbReference type="Proteomes" id="UP000499080">
    <property type="component" value="Unassembled WGS sequence"/>
</dbReference>